<feature type="transmembrane region" description="Helical" evidence="12">
    <location>
        <begin position="3260"/>
        <end position="3280"/>
    </location>
</feature>
<dbReference type="PANTHER" id="PTHR24061">
    <property type="entry name" value="CALCIUM-SENSING RECEPTOR-RELATED"/>
    <property type="match status" value="1"/>
</dbReference>
<keyword evidence="8 14" id="KW-0675">Receptor</keyword>
<feature type="transmembrane region" description="Helical" evidence="12">
    <location>
        <begin position="2176"/>
        <end position="2197"/>
    </location>
</feature>
<dbReference type="GO" id="GO:0004930">
    <property type="term" value="F:G protein-coupled receptor activity"/>
    <property type="evidence" value="ECO:0007669"/>
    <property type="project" value="UniProtKB-KW"/>
</dbReference>
<feature type="transmembrane region" description="Helical" evidence="12">
    <location>
        <begin position="422"/>
        <end position="440"/>
    </location>
</feature>
<evidence type="ECO:0000256" key="3">
    <source>
        <dbReference type="ARBA" id="ARBA00022692"/>
    </source>
</evidence>
<keyword evidence="15" id="KW-1185">Reference proteome</keyword>
<feature type="domain" description="G-protein coupled receptors family 3 profile" evidence="13">
    <location>
        <begin position="3066"/>
        <end position="3330"/>
    </location>
</feature>
<evidence type="ECO:0000256" key="10">
    <source>
        <dbReference type="ARBA" id="ARBA00023224"/>
    </source>
</evidence>
<feature type="transmembrane region" description="Helical" evidence="12">
    <location>
        <begin position="3136"/>
        <end position="3160"/>
    </location>
</feature>
<dbReference type="InterPro" id="IPR000337">
    <property type="entry name" value="GPCR_3"/>
</dbReference>
<feature type="transmembrane region" description="Helical" evidence="12">
    <location>
        <begin position="226"/>
        <end position="247"/>
    </location>
</feature>
<dbReference type="Gene3D" id="2.10.50.30">
    <property type="entry name" value="GPCR, family 3, nine cysteines domain"/>
    <property type="match status" value="4"/>
</dbReference>
<evidence type="ECO:0000256" key="11">
    <source>
        <dbReference type="SAM" id="MobiDB-lite"/>
    </source>
</evidence>
<dbReference type="Gene3D" id="3.40.50.2300">
    <property type="match status" value="5"/>
</dbReference>
<evidence type="ECO:0000256" key="5">
    <source>
        <dbReference type="ARBA" id="ARBA00022989"/>
    </source>
</evidence>
<keyword evidence="10" id="KW-0807">Transducer</keyword>
<feature type="transmembrane region" description="Helical" evidence="12">
    <location>
        <begin position="347"/>
        <end position="367"/>
    </location>
</feature>
<feature type="transmembrane region" description="Helical" evidence="12">
    <location>
        <begin position="1429"/>
        <end position="1452"/>
    </location>
</feature>
<dbReference type="CDD" id="cd15283">
    <property type="entry name" value="7tmC_V2R_pheromone"/>
    <property type="match status" value="4"/>
</dbReference>
<evidence type="ECO:0000256" key="9">
    <source>
        <dbReference type="ARBA" id="ARBA00023180"/>
    </source>
</evidence>
<evidence type="ECO:0000256" key="2">
    <source>
        <dbReference type="ARBA" id="ARBA00022475"/>
    </source>
</evidence>
<dbReference type="PROSITE" id="PS00981">
    <property type="entry name" value="G_PROTEIN_RECEP_F3_3"/>
    <property type="match status" value="4"/>
</dbReference>
<dbReference type="PRINTS" id="PR01535">
    <property type="entry name" value="VOMERONASL2R"/>
</dbReference>
<evidence type="ECO:0000256" key="4">
    <source>
        <dbReference type="ARBA" id="ARBA00022729"/>
    </source>
</evidence>
<dbReference type="Pfam" id="PF07562">
    <property type="entry name" value="NCD3G"/>
    <property type="match status" value="4"/>
</dbReference>
<dbReference type="SUPFAM" id="SSF53822">
    <property type="entry name" value="Periplasmic binding protein-like I"/>
    <property type="match status" value="3"/>
</dbReference>
<dbReference type="Pfam" id="PF01094">
    <property type="entry name" value="ANF_receptor"/>
    <property type="match status" value="3"/>
</dbReference>
<feature type="transmembrane region" description="Helical" evidence="12">
    <location>
        <begin position="1362"/>
        <end position="1385"/>
    </location>
</feature>
<keyword evidence="6" id="KW-0297">G-protein coupled receptor</keyword>
<keyword evidence="2" id="KW-1003">Cell membrane</keyword>
<feature type="transmembrane region" description="Helical" evidence="12">
    <location>
        <begin position="2288"/>
        <end position="2321"/>
    </location>
</feature>
<protein>
    <submittedName>
        <fullName evidence="14">Vomeronasal type-2 receptor 26-like</fullName>
    </submittedName>
</protein>
<proteinExistence type="predicted"/>
<feature type="domain" description="G-protein coupled receptors family 3 profile" evidence="13">
    <location>
        <begin position="153"/>
        <end position="417"/>
    </location>
</feature>
<feature type="transmembrane region" description="Helical" evidence="12">
    <location>
        <begin position="2138"/>
        <end position="2164"/>
    </location>
</feature>
<dbReference type="Proteomes" id="UP001295444">
    <property type="component" value="Chromosome 06"/>
</dbReference>
<feature type="transmembrane region" description="Helical" evidence="12">
    <location>
        <begin position="1240"/>
        <end position="1261"/>
    </location>
</feature>
<dbReference type="PROSITE" id="PS50259">
    <property type="entry name" value="G_PROTEIN_RECEP_F3_4"/>
    <property type="match status" value="4"/>
</dbReference>
<feature type="transmembrane region" description="Helical" evidence="12">
    <location>
        <begin position="3292"/>
        <end position="3315"/>
    </location>
</feature>
<evidence type="ECO:0000256" key="8">
    <source>
        <dbReference type="ARBA" id="ARBA00023170"/>
    </source>
</evidence>
<evidence type="ECO:0000256" key="6">
    <source>
        <dbReference type="ARBA" id="ARBA00023040"/>
    </source>
</evidence>
<feature type="transmembrane region" description="Helical" evidence="12">
    <location>
        <begin position="2333"/>
        <end position="2353"/>
    </location>
</feature>
<feature type="transmembrane region" description="Helical" evidence="12">
    <location>
        <begin position="2253"/>
        <end position="2276"/>
    </location>
</feature>
<reference evidence="14" key="1">
    <citation type="submission" date="2022-03" db="EMBL/GenBank/DDBJ databases">
        <authorList>
            <person name="Alioto T."/>
            <person name="Alioto T."/>
            <person name="Gomez Garrido J."/>
        </authorList>
    </citation>
    <scope>NUCLEOTIDE SEQUENCE</scope>
</reference>
<feature type="transmembrane region" description="Helical" evidence="12">
    <location>
        <begin position="268"/>
        <end position="286"/>
    </location>
</feature>
<evidence type="ECO:0000256" key="1">
    <source>
        <dbReference type="ARBA" id="ARBA00004651"/>
    </source>
</evidence>
<dbReference type="EMBL" id="OW240917">
    <property type="protein sequence ID" value="CAH2299134.1"/>
    <property type="molecule type" value="Genomic_DNA"/>
</dbReference>
<feature type="transmembrane region" description="Helical" evidence="12">
    <location>
        <begin position="2365"/>
        <end position="2388"/>
    </location>
</feature>
<feature type="domain" description="G-protein coupled receptors family 3 profile" evidence="13">
    <location>
        <begin position="1203"/>
        <end position="1455"/>
    </location>
</feature>
<feature type="transmembrane region" description="Helical" evidence="12">
    <location>
        <begin position="1946"/>
        <end position="1966"/>
    </location>
</feature>
<feature type="transmembrane region" description="Helical" evidence="12">
    <location>
        <begin position="313"/>
        <end position="335"/>
    </location>
</feature>
<feature type="transmembrane region" description="Helical" evidence="12">
    <location>
        <begin position="1318"/>
        <end position="1336"/>
    </location>
</feature>
<feature type="compositionally biased region" description="Basic and acidic residues" evidence="11">
    <location>
        <begin position="1488"/>
        <end position="1509"/>
    </location>
</feature>
<dbReference type="InterPro" id="IPR000068">
    <property type="entry name" value="GPCR_3_Ca_sens_rcpt-rel"/>
</dbReference>
<comment type="subcellular location">
    <subcellularLocation>
        <location evidence="1">Cell membrane</location>
        <topology evidence="1">Multi-pass membrane protein</topology>
    </subcellularLocation>
</comment>
<dbReference type="FunFam" id="3.40.50.2300:FF:000728">
    <property type="entry name" value="Uncharacterized protein"/>
    <property type="match status" value="1"/>
</dbReference>
<feature type="transmembrane region" description="Helical" evidence="12">
    <location>
        <begin position="1273"/>
        <end position="1297"/>
    </location>
</feature>
<dbReference type="PANTHER" id="PTHR24061:SF588">
    <property type="entry name" value="VOMERONASAL TYPE-2 RECEPTOR 26"/>
    <property type="match status" value="1"/>
</dbReference>
<feature type="transmembrane region" description="Helical" evidence="12">
    <location>
        <begin position="190"/>
        <end position="211"/>
    </location>
</feature>
<sequence>MDKTGLHRLFNNKGETVSGYRIMNWKSFTNDSTKIEKVGSFDPWAPSDQQLSMETNLITWKNDQKKTHKSEVEIIKIPISRCSETCQPGSRKVLISQIHSCCYKCVQCAEGEISNISDSKSCLKCPDTEWPNKERDKCIPKQIEFLSISGDWIAIVLVALSVLFCLITAAIFIIFTSYRDTAIVKANNQNLSYILLVSIMMSFLCVFLFFGHPSDVICMLRQTCVGVIYSIAMSSILAKTIIVCIAFKASKPGSIWKKWFGPKLQNSVVLLCSSFQVIICIIWLGISPPYQETDMHSYQEKIIIQCNEGLVTAFYLVLGYMGILAALSFILAFMVRTLPDSFNEAKYITFSMLVFCSVWIAMIPAYLSTKGKSMVAVQIFAILTSSAGLLGFICFPKCYIILWKTELNTRTHLIEKRKSCSVSVMFLHMSSSVSVMYRVVNPHVLSALIFKSELENETEVRRYMRGFLSGKENYGIEHVHDESAIRYRQSESRLTGQTPNQEHLRWKKLTTGWRLYYWWSILFLRQGYLGSPRVVCCLKGYRIQGIHSVLFNLSFLKTIFHLYDILKSSIRNYVNILIFFYAIEKINQKKHNFSNLTVGYHLFDSCLNERKAVKNVLQILSGPRKTVPNYSCFNKKLLGVIGDHYSVTTVPLAQMLGIYQYTQITYGATDYLLSNRAEYPHFFRMLQNDHVHYEITYQILKHFGWTWVGIITSDDITGETESEDLKMYMSGYGICVAYTIKFSMYTYKFTIEETQRKYNIIRLSSARVIILCGTCNAAAADFLMQARDIFHDKTLILSPSWSSNEFLMDFFIRAFNSSLAIEMCSITFPANETFFNNISPSKYPKDKLLENIWLEVFNCLSRNHSKNNIYSRFYKKKLYDCTGRRISIEILILEIRTSVIALNSYDIKAPKSLVFTRTPCRSFALYIALKFIFKNSPTIQHHSRFSPPPHIGTLGSETNITVVKVQKMFHKKGSNERPLQRYKKRKLLTTMDTSISKTPGFLTNSYGWFVFAKPNFYQESWWNKIIIYLLKTEPGILCTENSPRTLTKDPLYIKLTPHAWRLTAALSLYLGGGLPPVTNCHLSRTCIMKIPKNTYLTMRSYEYNRNEYRPTYQNTLHTYELQFVQIIPISQCSKNCMPGYRKVLTLAKHTCCYACIQCSEGEISNISDGEKCIKCEYKEWPNENKTQCIPKLVEFLSYDNSPIAVVFSLLSGVCCLLTVAILVIFTIFSNTPIVKANNKNLSFILLISILLSFLCVFLFIGRPVDTTCMLRQTSFAVIFSVAVSSVLTKTIMVCSAFKATKPGNSWRKWLGVKLSSSIVLCCLSIQVLICVFWLIFSPPFQELDTQSYQRKIIIQCNEGSIIAFYSVLGYMGILAAVSFIVAFLARTLPDSFNEAKYITFSMLVFCSVWIAMIPAYLSTKGKDMVAVEIFAILTSSAGLLGCIFFPKCYIILFNPFEDYQYFQDGDIIIGGVFSVNQQLCILSQGRSTTERLEKPDPRSSSSARDKEPGGARSDALYYKNILAFLFSIEELNKNTKTLPNITLGYHLYDSCSYGIKAAKSVLQILSGPGKTVPNYSCHKGGKLAGVIGDHYSTTTIPIAQILGIYKYTQQQLAVGSRQLAVCPPGSQSGRTKISYGATNYLLSDRNTYPTFFRTMQNDHINYSVISKLIKHFGWNWVGIITSNDDMGEEETQILTNNLLTDGICVAFTIPMHVIHFYSNDVDEDISNTITKSTAQVIVITGSLSIYVAYSSQILEILLKSKTFIFGPTWASYQFILYNMPSIFNGSLAIEYNIKNGLEFDGFFTNVSPSNYPNDMLLDDIWIYTFNCSSRIPRKNVYFETYFLLKLHNCTGEEDILNNAQFRFDGLTSHVTQACVEGLCIYLRDRYHMIRCVKIWPLPSLISTGLRGSLWLNLTHGDRDEWTLSVQGGQGHQLQLTLHIQKGPDSLILSVIYILLVVEMACVRLSFPGIHRSCIRALAHKSLRDAEDGAHRSPRPPTSHPSDYISRWSPGKMGFYGTLLRPSQCLQNSPLIAGRGGSLRAHSDAHSDIPNYMMQIMSKVLRMIPKSQCTESCLPGSRKVLTSSIHTCCYDCVQCSEGEFSNVSDSENCMKCPDNVWPNNRKDQCIPKQEDFLSISKDWIAIVLTVFSILLCILAAIVLGIFISHHDTPIVRANNKNLSFILLVTITLSFLCVFLFLGRPIDITCMLRQASFGVFFAIALSSLLAKTIMVCMAFKATKPSSKWKKWIGVKLPKFTVVSCSSVQVMICVIWLVVSTPFQQFDMQSFRGKIIIQCNVGSVIAFYSVLGYLGILAGISFILAFMVRTLPDSFNEAKYITFSMLVFCSVWIAMIPAYLSSKGKDAVAVEIFAILTSSAGLLCCIFFPKCYIILWRPELNSKTHLYRYNVQRHWTIAGILSWICNSYTEIENCMKCPDNEWPNEKKKHCVSRMEELLTMSSFVQIFYNQGLGHILVKEVYSTPKEGKPGDAGGEVFVCIKFIVVIMSEQILQAVEERKAVHKMLPFCNSLNHTKTMNILKMEILLLVESSLLTSAVKFCSALQWCRLASSVWIYINNEMMVQPSRNLEDRSQSTGPILAANVTLGYHLFDTCTDTRKAVKSVLQILSGPRKTVPNYSCTDYNKVAGFIGDHHSVTTIPIAQILGVYGYSQISYGATDYSLSDRRLYPNFFRMLQNYRVYYKIISKVLKHFKWTWVGIFISNDDSGETEQLALMDYLASNQIYAAFTIKININTPSQPDTIMRIIETIQKSNTQIIILCSIRIEIHQKVKENMPEDRFVFFIFRYCYKFIWNSDRVLSMMFETVRRQLKATKGKQLGHTGYFILGHLPMYTDQGDQERLLCLNPGACANLVKEDIEVHPVRYSRKMSWVFHDREIVIPSFYPSPSTPEEHYLSARKRKLRKKCSVKRILLILLVHKEGKKTTSNSKFVCVWILREFFAMSKLHHYIKNIPNEFNINQDQQLTINSSLITWRNKENKTPRSQCSDNCLPGYRKVPRTGAQACCYDCTQCPDGEISNTTDSENCMRCSDNEWPNEKKDQCLPKVEEFLSYENDIIAVVFSCASVLLFLKTTLILVMFNLFKDTAIVKANNKNLSFVLLVSIMLSFLCVFLFLGRPVDVTCKLRHTSFAVIFSIAISSVLGKTFMIYFAFKATKPGSNWRKWVSVKMSNSVVLILSSFQILINTFWLVVTPPYEELDTHSYQGKIIIQCNEGSVIAFYFVLGYMGLLAAVSFIVAFLARTLPDSFNEAKYITFSMLVFCSVWIAMIPAYLSTKGKNMVAVEIFAILASSVGLLGCIFFPKCYIIILRPEINTKGHLLGSRTKTIAI</sequence>
<dbReference type="InterPro" id="IPR004073">
    <property type="entry name" value="GPCR_3_vmron_rcpt_2"/>
</dbReference>
<organism evidence="14 15">
    <name type="scientific">Pelobates cultripes</name>
    <name type="common">Western spadefoot toad</name>
    <dbReference type="NCBI Taxonomy" id="61616"/>
    <lineage>
        <taxon>Eukaryota</taxon>
        <taxon>Metazoa</taxon>
        <taxon>Chordata</taxon>
        <taxon>Craniata</taxon>
        <taxon>Vertebrata</taxon>
        <taxon>Euteleostomi</taxon>
        <taxon>Amphibia</taxon>
        <taxon>Batrachia</taxon>
        <taxon>Anura</taxon>
        <taxon>Pelobatoidea</taxon>
        <taxon>Pelobatidae</taxon>
        <taxon>Pelobates</taxon>
    </lineage>
</organism>
<feature type="transmembrane region" description="Helical" evidence="12">
    <location>
        <begin position="3065"/>
        <end position="3091"/>
    </location>
</feature>
<feature type="region of interest" description="Disordered" evidence="11">
    <location>
        <begin position="1984"/>
        <end position="2004"/>
    </location>
</feature>
<feature type="transmembrane region" description="Helical" evidence="12">
    <location>
        <begin position="3181"/>
        <end position="3199"/>
    </location>
</feature>
<keyword evidence="5 12" id="KW-1133">Transmembrane helix</keyword>
<evidence type="ECO:0000313" key="15">
    <source>
        <dbReference type="Proteomes" id="UP001295444"/>
    </source>
</evidence>
<dbReference type="PROSITE" id="PS00980">
    <property type="entry name" value="G_PROTEIN_RECEP_F3_2"/>
    <property type="match status" value="1"/>
</dbReference>
<dbReference type="InterPro" id="IPR028082">
    <property type="entry name" value="Peripla_BP_I"/>
</dbReference>
<dbReference type="InterPro" id="IPR038550">
    <property type="entry name" value="GPCR_3_9-Cys_sf"/>
</dbReference>
<evidence type="ECO:0000259" key="13">
    <source>
        <dbReference type="PROSITE" id="PS50259"/>
    </source>
</evidence>
<keyword evidence="9" id="KW-0325">Glycoprotein</keyword>
<feature type="transmembrane region" description="Helical" evidence="12">
    <location>
        <begin position="379"/>
        <end position="402"/>
    </location>
</feature>
<dbReference type="Pfam" id="PF00003">
    <property type="entry name" value="7tm_3"/>
    <property type="match status" value="4"/>
</dbReference>
<name>A0AAD1SD21_PELCU</name>
<evidence type="ECO:0000256" key="12">
    <source>
        <dbReference type="SAM" id="Phobius"/>
    </source>
</evidence>
<dbReference type="InterPro" id="IPR017978">
    <property type="entry name" value="GPCR_3_C"/>
</dbReference>
<dbReference type="PRINTS" id="PR00248">
    <property type="entry name" value="GPCRMGR"/>
</dbReference>
<keyword evidence="7 12" id="KW-0472">Membrane</keyword>
<dbReference type="GO" id="GO:0005886">
    <property type="term" value="C:plasma membrane"/>
    <property type="evidence" value="ECO:0007669"/>
    <property type="project" value="UniProtKB-SubCell"/>
</dbReference>
<feature type="transmembrane region" description="Helical" evidence="12">
    <location>
        <begin position="152"/>
        <end position="178"/>
    </location>
</feature>
<feature type="region of interest" description="Disordered" evidence="11">
    <location>
        <begin position="1487"/>
        <end position="1511"/>
    </location>
</feature>
<keyword evidence="4" id="KW-0732">Signal</keyword>
<accession>A0AAD1SD21</accession>
<feature type="transmembrane region" description="Helical" evidence="12">
    <location>
        <begin position="1203"/>
        <end position="1228"/>
    </location>
</feature>
<evidence type="ECO:0000313" key="14">
    <source>
        <dbReference type="EMBL" id="CAH2299134.1"/>
    </source>
</evidence>
<gene>
    <name evidence="14" type="ORF">PECUL_23A030832</name>
</gene>
<feature type="transmembrane region" description="Helical" evidence="12">
    <location>
        <begin position="3103"/>
        <end position="3124"/>
    </location>
</feature>
<dbReference type="InterPro" id="IPR011500">
    <property type="entry name" value="GPCR_3_9-Cys_dom"/>
</dbReference>
<keyword evidence="3 12" id="KW-0812">Transmembrane</keyword>
<feature type="domain" description="G-protein coupled receptors family 3 profile" evidence="13">
    <location>
        <begin position="2139"/>
        <end position="2403"/>
    </location>
</feature>
<evidence type="ECO:0000256" key="7">
    <source>
        <dbReference type="ARBA" id="ARBA00023136"/>
    </source>
</evidence>
<feature type="transmembrane region" description="Helical" evidence="12">
    <location>
        <begin position="1397"/>
        <end position="1417"/>
    </location>
</feature>
<dbReference type="InterPro" id="IPR001828">
    <property type="entry name" value="ANF_lig-bd_rcpt"/>
</dbReference>
<dbReference type="FunFam" id="2.10.50.30:FF:000003">
    <property type="entry name" value="Vomeronasal 2, receptor 120"/>
    <property type="match status" value="4"/>
</dbReference>
<dbReference type="InterPro" id="IPR017979">
    <property type="entry name" value="GPCR_3_CS"/>
</dbReference>
<feature type="transmembrane region" description="Helical" evidence="12">
    <location>
        <begin position="3225"/>
        <end position="3248"/>
    </location>
</feature>
<feature type="transmembrane region" description="Helical" evidence="12">
    <location>
        <begin position="2209"/>
        <end position="2233"/>
    </location>
</feature>